<feature type="region of interest" description="Disordered" evidence="1">
    <location>
        <begin position="79"/>
        <end position="113"/>
    </location>
</feature>
<protein>
    <submittedName>
        <fullName evidence="2">Uncharacterized protein</fullName>
    </submittedName>
</protein>
<feature type="region of interest" description="Disordered" evidence="1">
    <location>
        <begin position="1"/>
        <end position="21"/>
    </location>
</feature>
<evidence type="ECO:0000256" key="1">
    <source>
        <dbReference type="SAM" id="MobiDB-lite"/>
    </source>
</evidence>
<reference evidence="2" key="1">
    <citation type="submission" date="2018-04" db="EMBL/GenBank/DDBJ databases">
        <title>WGS assembly of Panicum hallii.</title>
        <authorList>
            <person name="Lovell J."/>
            <person name="Jenkins J."/>
            <person name="Lowry D."/>
            <person name="Mamidi S."/>
            <person name="Sreedasyam A."/>
            <person name="Weng X."/>
            <person name="Barry K."/>
            <person name="Bonette J."/>
            <person name="Campitelli B."/>
            <person name="Daum C."/>
            <person name="Gordon S."/>
            <person name="Gould B."/>
            <person name="Lipzen A."/>
            <person name="Macqueen A."/>
            <person name="Palacio-Mejia J."/>
            <person name="Plott C."/>
            <person name="Shakirov E."/>
            <person name="Shu S."/>
            <person name="Yoshinaga Y."/>
            <person name="Zane M."/>
            <person name="Rokhsar D."/>
            <person name="Grimwood J."/>
            <person name="Schmutz J."/>
            <person name="Juenger T."/>
        </authorList>
    </citation>
    <scope>NUCLEOTIDE SEQUENCE [LARGE SCALE GENOMIC DNA]</scope>
    <source>
        <strain evidence="2">FIL2</strain>
    </source>
</reference>
<dbReference type="EMBL" id="CM008054">
    <property type="protein sequence ID" value="PAN44074.2"/>
    <property type="molecule type" value="Genomic_DNA"/>
</dbReference>
<proteinExistence type="predicted"/>
<name>A0A2S3IGD2_9POAL</name>
<dbReference type="Proteomes" id="UP000243499">
    <property type="component" value="Chromosome 9"/>
</dbReference>
<sequence>MNEAVPNSGDGDGGGGERSWFLAAPAGQRKLPLARASLLRGNSGAKPPLAVAGARTDDEDWGWEWRREPDAVGETGAKIRRRRSGSTSATMRQSPEPDAVGEGEPGGRHGGGTILKTCRGFCVNIRIAITNRDPI</sequence>
<evidence type="ECO:0000313" key="2">
    <source>
        <dbReference type="EMBL" id="PAN44074.2"/>
    </source>
</evidence>
<gene>
    <name evidence="2" type="ORF">PAHAL_9G014200</name>
</gene>
<organism evidence="2">
    <name type="scientific">Panicum hallii</name>
    <dbReference type="NCBI Taxonomy" id="206008"/>
    <lineage>
        <taxon>Eukaryota</taxon>
        <taxon>Viridiplantae</taxon>
        <taxon>Streptophyta</taxon>
        <taxon>Embryophyta</taxon>
        <taxon>Tracheophyta</taxon>
        <taxon>Spermatophyta</taxon>
        <taxon>Magnoliopsida</taxon>
        <taxon>Liliopsida</taxon>
        <taxon>Poales</taxon>
        <taxon>Poaceae</taxon>
        <taxon>PACMAD clade</taxon>
        <taxon>Panicoideae</taxon>
        <taxon>Panicodae</taxon>
        <taxon>Paniceae</taxon>
        <taxon>Panicinae</taxon>
        <taxon>Panicum</taxon>
        <taxon>Panicum sect. Panicum</taxon>
    </lineage>
</organism>
<accession>A0A2S3IGD2</accession>
<dbReference type="Gramene" id="PAN44074">
    <property type="protein sequence ID" value="PAN44074"/>
    <property type="gene ID" value="PAHAL_9G014200"/>
</dbReference>
<dbReference type="AlphaFoldDB" id="A0A2S3IGD2"/>